<organism evidence="1 2">
    <name type="scientific">Streptacidiphilus jiangxiensis</name>
    <dbReference type="NCBI Taxonomy" id="235985"/>
    <lineage>
        <taxon>Bacteria</taxon>
        <taxon>Bacillati</taxon>
        <taxon>Actinomycetota</taxon>
        <taxon>Actinomycetes</taxon>
        <taxon>Kitasatosporales</taxon>
        <taxon>Streptomycetaceae</taxon>
        <taxon>Streptacidiphilus</taxon>
    </lineage>
</organism>
<dbReference type="AlphaFoldDB" id="A0A1H7YIH2"/>
<dbReference type="Pfam" id="PF10604">
    <property type="entry name" value="Polyketide_cyc2"/>
    <property type="match status" value="1"/>
</dbReference>
<evidence type="ECO:0000313" key="1">
    <source>
        <dbReference type="EMBL" id="SEM46042.1"/>
    </source>
</evidence>
<dbReference type="eggNOG" id="COG3832">
    <property type="taxonomic scope" value="Bacteria"/>
</dbReference>
<dbReference type="Proteomes" id="UP000183015">
    <property type="component" value="Unassembled WGS sequence"/>
</dbReference>
<dbReference type="RefSeq" id="WP_042453202.1">
    <property type="nucleotide sequence ID" value="NZ_BBPN01000027.1"/>
</dbReference>
<gene>
    <name evidence="1" type="ORF">SAMN05414137_12921</name>
</gene>
<name>A0A1H7YIH2_STRJI</name>
<dbReference type="InterPro" id="IPR023393">
    <property type="entry name" value="START-like_dom_sf"/>
</dbReference>
<dbReference type="EMBL" id="FOAZ01000029">
    <property type="protein sequence ID" value="SEM46042.1"/>
    <property type="molecule type" value="Genomic_DNA"/>
</dbReference>
<dbReference type="STRING" id="235985.SAMN05414137_12921"/>
<proteinExistence type="predicted"/>
<dbReference type="CDD" id="cd07812">
    <property type="entry name" value="SRPBCC"/>
    <property type="match status" value="1"/>
</dbReference>
<reference evidence="2" key="1">
    <citation type="submission" date="2016-10" db="EMBL/GenBank/DDBJ databases">
        <authorList>
            <person name="Varghese N."/>
        </authorList>
    </citation>
    <scope>NUCLEOTIDE SEQUENCE [LARGE SCALE GENOMIC DNA]</scope>
    <source>
        <strain evidence="2">DSM 45096 / BCRC 16803 / CGMCC 4.1857 / CIP 109030 / JCM 12277 / KCTC 19219 / NBRC 100920 / 33214</strain>
    </source>
</reference>
<keyword evidence="2" id="KW-1185">Reference proteome</keyword>
<dbReference type="OrthoDB" id="9810827at2"/>
<dbReference type="SUPFAM" id="SSF55961">
    <property type="entry name" value="Bet v1-like"/>
    <property type="match status" value="1"/>
</dbReference>
<dbReference type="InterPro" id="IPR019587">
    <property type="entry name" value="Polyketide_cyclase/dehydratase"/>
</dbReference>
<dbReference type="Gene3D" id="3.30.530.20">
    <property type="match status" value="1"/>
</dbReference>
<accession>A0A1H7YIH2</accession>
<protein>
    <submittedName>
        <fullName evidence="1">Polyketide cyclase / dehydrase and lipid transport</fullName>
    </submittedName>
</protein>
<evidence type="ECO:0000313" key="2">
    <source>
        <dbReference type="Proteomes" id="UP000183015"/>
    </source>
</evidence>
<sequence length="142" mass="14797">MPEVTVSATIAAPADKIWAVITDFERFGEWNTIHTAFPNGGPAELAVGAVYGEKMTLMGMPAEVSWTVSEVAAPTTLAMDGKGPMGIALHQQYSLSADGDGTKVTVDSEFKGAAVNMLAARVKEATSKALVESLEKLAGLLA</sequence>